<evidence type="ECO:0000313" key="1">
    <source>
        <dbReference type="Proteomes" id="UP000887580"/>
    </source>
</evidence>
<protein>
    <submittedName>
        <fullName evidence="2">[histone H4]-N-methyl-L-lysine(20) N-methyltransferase</fullName>
    </submittedName>
</protein>
<name>A0AC35FIY4_9BILA</name>
<accession>A0AC35FIY4</accession>
<sequence length="579" mass="66761">MSTSTTTTSSSLNLSDGLQLTEKQFTAVYKEFLTTISGRHTMSARELCEIDDHCTTLVVDPLVRFKSHKMLLDYEPPSMQTHLLCLSIMMQFIYDGDILKVYRGLYSLKYTRDFLEGRSPKARQHFRDHLLRFIAMFRYDAGYTVSDCSRYAHEGNVGAKLISTKYWKKDDVIEMLVGVIGNLEEEEERELLVPGVNDFSVLMSQRKKKAQLWLGPGAFLNHDCNPNCQFLSNKINTATITVLRDLNPGDELFIFYGPAFFGENNCDCECQTCEKKGLGYYRPDKSVNVPREKNSSSPTPSMFSTYTLDEAGIYRKKKRALRKRKEISADELLFDAKDYFQKEILKRFINRPLITCTDNIQNPANAILENLQFNPKGLPLIETESHPSIELMLREFNGWENEAEELCAIEQHFPKPPKLGKDLSVSDYLSFLGFNVCILDQERSEDGKILNKKVVIGTSRPWEEQQHRLQWRSPIKVKPKNSPTKIRKFVNETQINSIIQKSANQAMSAFRKLFSKRKHSQISEIEEEGEENEEDDEDLADKEVAKIMQNYNQQPQSDEMPTFDEDDFGEPLEKIKKIN</sequence>
<organism evidence="1 2">
    <name type="scientific">Panagrolaimus sp. PS1159</name>
    <dbReference type="NCBI Taxonomy" id="55785"/>
    <lineage>
        <taxon>Eukaryota</taxon>
        <taxon>Metazoa</taxon>
        <taxon>Ecdysozoa</taxon>
        <taxon>Nematoda</taxon>
        <taxon>Chromadorea</taxon>
        <taxon>Rhabditida</taxon>
        <taxon>Tylenchina</taxon>
        <taxon>Panagrolaimomorpha</taxon>
        <taxon>Panagrolaimoidea</taxon>
        <taxon>Panagrolaimidae</taxon>
        <taxon>Panagrolaimus</taxon>
    </lineage>
</organism>
<evidence type="ECO:0000313" key="2">
    <source>
        <dbReference type="WBParaSite" id="PS1159_v2.g17902.t1"/>
    </source>
</evidence>
<dbReference type="WBParaSite" id="PS1159_v2.g17902.t1">
    <property type="protein sequence ID" value="PS1159_v2.g17902.t1"/>
    <property type="gene ID" value="PS1159_v2.g17902"/>
</dbReference>
<reference evidence="2" key="1">
    <citation type="submission" date="2022-11" db="UniProtKB">
        <authorList>
            <consortium name="WormBaseParasite"/>
        </authorList>
    </citation>
    <scope>IDENTIFICATION</scope>
</reference>
<dbReference type="Proteomes" id="UP000887580">
    <property type="component" value="Unplaced"/>
</dbReference>
<proteinExistence type="predicted"/>